<dbReference type="EMBL" id="JAXOJX010000083">
    <property type="protein sequence ID" value="MDZ5460802.1"/>
    <property type="molecule type" value="Genomic_DNA"/>
</dbReference>
<dbReference type="InterPro" id="IPR016181">
    <property type="entry name" value="Acyl_CoA_acyltransferase"/>
</dbReference>
<evidence type="ECO:0008006" key="4">
    <source>
        <dbReference type="Google" id="ProtNLM"/>
    </source>
</evidence>
<gene>
    <name evidence="2" type="ORF">SM757_29925</name>
</gene>
<sequence>MPQVTAYQDAAHRQQVIDLWSSVFGHAGGHNDPNLSIDKKIAVNDGLFFVALIGDRVVGTTMTSPSDIRSRIASVWAARYSIISQQAHRHRRKSGQAQLFATFNNPGHPNRT</sequence>
<feature type="region of interest" description="Disordered" evidence="1">
    <location>
        <begin position="89"/>
        <end position="112"/>
    </location>
</feature>
<evidence type="ECO:0000313" key="2">
    <source>
        <dbReference type="EMBL" id="MDZ5460802.1"/>
    </source>
</evidence>
<organism evidence="2 3">
    <name type="scientific">Azohydromonas lata</name>
    <dbReference type="NCBI Taxonomy" id="45677"/>
    <lineage>
        <taxon>Bacteria</taxon>
        <taxon>Pseudomonadati</taxon>
        <taxon>Pseudomonadota</taxon>
        <taxon>Betaproteobacteria</taxon>
        <taxon>Burkholderiales</taxon>
        <taxon>Sphaerotilaceae</taxon>
        <taxon>Azohydromonas</taxon>
    </lineage>
</organism>
<dbReference type="RefSeq" id="WP_322468138.1">
    <property type="nucleotide sequence ID" value="NZ_JAXOJX010000083.1"/>
</dbReference>
<name>A0ABU5IPK2_9BURK</name>
<comment type="caution">
    <text evidence="2">The sequence shown here is derived from an EMBL/GenBank/DDBJ whole genome shotgun (WGS) entry which is preliminary data.</text>
</comment>
<dbReference type="SUPFAM" id="SSF55729">
    <property type="entry name" value="Acyl-CoA N-acyltransferases (Nat)"/>
    <property type="match status" value="1"/>
</dbReference>
<keyword evidence="3" id="KW-1185">Reference proteome</keyword>
<proteinExistence type="predicted"/>
<feature type="compositionally biased region" description="Polar residues" evidence="1">
    <location>
        <begin position="95"/>
        <end position="112"/>
    </location>
</feature>
<dbReference type="Proteomes" id="UP001293718">
    <property type="component" value="Unassembled WGS sequence"/>
</dbReference>
<evidence type="ECO:0000256" key="1">
    <source>
        <dbReference type="SAM" id="MobiDB-lite"/>
    </source>
</evidence>
<evidence type="ECO:0000313" key="3">
    <source>
        <dbReference type="Proteomes" id="UP001293718"/>
    </source>
</evidence>
<reference evidence="2 3" key="1">
    <citation type="submission" date="2023-11" db="EMBL/GenBank/DDBJ databases">
        <title>Draft genome of Azohydromonas lata strain H1 (DSM1123), a polyhydroxyalkanoate producer.</title>
        <authorList>
            <person name="Traversa D."/>
            <person name="D'Addabbo P."/>
            <person name="Pazzani C."/>
            <person name="Manzari C."/>
            <person name="Chiara M."/>
            <person name="Scrascia M."/>
        </authorList>
    </citation>
    <scope>NUCLEOTIDE SEQUENCE [LARGE SCALE GENOMIC DNA]</scope>
    <source>
        <strain evidence="2 3">H1</strain>
    </source>
</reference>
<accession>A0ABU5IPK2</accession>
<dbReference type="Gene3D" id="3.40.630.30">
    <property type="match status" value="1"/>
</dbReference>
<protein>
    <recommendedName>
        <fullName evidence="4">Acetyltransferase</fullName>
    </recommendedName>
</protein>